<dbReference type="AlphaFoldDB" id="A0A8X6T2N0"/>
<gene>
    <name evidence="2" type="primary">AVEN_68299_1</name>
    <name evidence="2" type="ORF">NPIL_303021</name>
</gene>
<protein>
    <recommendedName>
        <fullName evidence="1">DUF7041 domain-containing protein</fullName>
    </recommendedName>
</protein>
<dbReference type="InterPro" id="IPR055469">
    <property type="entry name" value="DUF7041"/>
</dbReference>
<comment type="caution">
    <text evidence="2">The sequence shown here is derived from an EMBL/GenBank/DDBJ whole genome shotgun (WGS) entry which is preliminary data.</text>
</comment>
<dbReference type="PANTHER" id="PTHR33327:SF3">
    <property type="entry name" value="RNA-DIRECTED DNA POLYMERASE"/>
    <property type="match status" value="1"/>
</dbReference>
<feature type="domain" description="DUF7041" evidence="1">
    <location>
        <begin position="9"/>
        <end position="94"/>
    </location>
</feature>
<dbReference type="InterPro" id="IPR001969">
    <property type="entry name" value="Aspartic_peptidase_AS"/>
</dbReference>
<reference evidence="2" key="1">
    <citation type="submission" date="2020-08" db="EMBL/GenBank/DDBJ databases">
        <title>Multicomponent nature underlies the extraordinary mechanical properties of spider dragline silk.</title>
        <authorList>
            <person name="Kono N."/>
            <person name="Nakamura H."/>
            <person name="Mori M."/>
            <person name="Yoshida Y."/>
            <person name="Ohtoshi R."/>
            <person name="Malay A.D."/>
            <person name="Moran D.A.P."/>
            <person name="Tomita M."/>
            <person name="Numata K."/>
            <person name="Arakawa K."/>
        </authorList>
    </citation>
    <scope>NUCLEOTIDE SEQUENCE</scope>
</reference>
<dbReference type="OrthoDB" id="6262499at2759"/>
<evidence type="ECO:0000313" key="3">
    <source>
        <dbReference type="Proteomes" id="UP000887013"/>
    </source>
</evidence>
<evidence type="ECO:0000259" key="1">
    <source>
        <dbReference type="Pfam" id="PF23055"/>
    </source>
</evidence>
<proteinExistence type="predicted"/>
<sequence length="255" mass="28220">MEEVSAVQIPAFIPSTPSLWYTMLESIFELVVPKPITTSSTKYNHCVASLLSEIAMSVRNIIISPDKSDTYAQLKKEIISRCGESKTQEIRRLLVGEQFHDRKPSKLLIAMQRCAENQNVINSLLLELFLQQLPSNVQFVLSSISPLTAQKAAEIADKILGISPIQKLRCYVFPEVILEIVSLVFGRKAQMLKMNCVGTIVNICASSNSSNCTFDCDRETNFLVDTGSDCCLIPATSSDKLSVPTKTSLQLVVLQ</sequence>
<dbReference type="GO" id="GO:0006508">
    <property type="term" value="P:proteolysis"/>
    <property type="evidence" value="ECO:0007669"/>
    <property type="project" value="InterPro"/>
</dbReference>
<keyword evidence="3" id="KW-1185">Reference proteome</keyword>
<dbReference type="PROSITE" id="PS00141">
    <property type="entry name" value="ASP_PROTEASE"/>
    <property type="match status" value="1"/>
</dbReference>
<dbReference type="PANTHER" id="PTHR33327">
    <property type="entry name" value="ENDONUCLEASE"/>
    <property type="match status" value="1"/>
</dbReference>
<accession>A0A8X6T2N0</accession>
<evidence type="ECO:0000313" key="2">
    <source>
        <dbReference type="EMBL" id="GFS76036.1"/>
    </source>
</evidence>
<dbReference type="Pfam" id="PF23055">
    <property type="entry name" value="DUF7041"/>
    <property type="match status" value="1"/>
</dbReference>
<name>A0A8X6T2N0_NEPPI</name>
<dbReference type="EMBL" id="BMAW01096698">
    <property type="protein sequence ID" value="GFS76036.1"/>
    <property type="molecule type" value="Genomic_DNA"/>
</dbReference>
<dbReference type="GO" id="GO:0004190">
    <property type="term" value="F:aspartic-type endopeptidase activity"/>
    <property type="evidence" value="ECO:0007669"/>
    <property type="project" value="InterPro"/>
</dbReference>
<dbReference type="Proteomes" id="UP000887013">
    <property type="component" value="Unassembled WGS sequence"/>
</dbReference>
<organism evidence="2 3">
    <name type="scientific">Nephila pilipes</name>
    <name type="common">Giant wood spider</name>
    <name type="synonym">Nephila maculata</name>
    <dbReference type="NCBI Taxonomy" id="299642"/>
    <lineage>
        <taxon>Eukaryota</taxon>
        <taxon>Metazoa</taxon>
        <taxon>Ecdysozoa</taxon>
        <taxon>Arthropoda</taxon>
        <taxon>Chelicerata</taxon>
        <taxon>Arachnida</taxon>
        <taxon>Araneae</taxon>
        <taxon>Araneomorphae</taxon>
        <taxon>Entelegynae</taxon>
        <taxon>Araneoidea</taxon>
        <taxon>Nephilidae</taxon>
        <taxon>Nephila</taxon>
    </lineage>
</organism>